<comment type="similarity">
    <text evidence="1">Belongs to the metallo-dependent hydrolases superfamily.</text>
</comment>
<evidence type="ECO:0000256" key="1">
    <source>
        <dbReference type="ARBA" id="ARBA00038310"/>
    </source>
</evidence>
<dbReference type="PANTHER" id="PTHR43569">
    <property type="entry name" value="AMIDOHYDROLASE"/>
    <property type="match status" value="1"/>
</dbReference>
<comment type="caution">
    <text evidence="3">The sequence shown here is derived from an EMBL/GenBank/DDBJ whole genome shotgun (WGS) entry which is preliminary data.</text>
</comment>
<proteinExistence type="inferred from homology"/>
<gene>
    <name evidence="3" type="ORF">HLB44_32350</name>
</gene>
<protein>
    <submittedName>
        <fullName evidence="3">Amidohydrolase family protein</fullName>
    </submittedName>
</protein>
<evidence type="ECO:0000259" key="2">
    <source>
        <dbReference type="Pfam" id="PF04909"/>
    </source>
</evidence>
<name>A0ABX2ESK8_9BURK</name>
<keyword evidence="4" id="KW-1185">Reference proteome</keyword>
<accession>A0ABX2ESK8</accession>
<organism evidence="3 4">
    <name type="scientific">Pseudaquabacterium terrae</name>
    <dbReference type="NCBI Taxonomy" id="2732868"/>
    <lineage>
        <taxon>Bacteria</taxon>
        <taxon>Pseudomonadati</taxon>
        <taxon>Pseudomonadota</taxon>
        <taxon>Betaproteobacteria</taxon>
        <taxon>Burkholderiales</taxon>
        <taxon>Sphaerotilaceae</taxon>
        <taxon>Pseudaquabacterium</taxon>
    </lineage>
</organism>
<dbReference type="SUPFAM" id="SSF51556">
    <property type="entry name" value="Metallo-dependent hydrolases"/>
    <property type="match status" value="1"/>
</dbReference>
<dbReference type="Proteomes" id="UP000737171">
    <property type="component" value="Unassembled WGS sequence"/>
</dbReference>
<reference evidence="3 4" key="1">
    <citation type="submission" date="2020-05" db="EMBL/GenBank/DDBJ databases">
        <title>Aquincola sp. isolate from soil.</title>
        <authorList>
            <person name="Han J."/>
            <person name="Kim D.-U."/>
        </authorList>
    </citation>
    <scope>NUCLEOTIDE SEQUENCE [LARGE SCALE GENOMIC DNA]</scope>
    <source>
        <strain evidence="3 4">S2</strain>
    </source>
</reference>
<dbReference type="RefSeq" id="WP_173133399.1">
    <property type="nucleotide sequence ID" value="NZ_JABRWJ010000013.1"/>
</dbReference>
<dbReference type="InterPro" id="IPR006680">
    <property type="entry name" value="Amidohydro-rel"/>
</dbReference>
<dbReference type="PANTHER" id="PTHR43569:SF2">
    <property type="entry name" value="AMIDOHYDROLASE-RELATED DOMAIN-CONTAINING PROTEIN"/>
    <property type="match status" value="1"/>
</dbReference>
<evidence type="ECO:0000313" key="4">
    <source>
        <dbReference type="Proteomes" id="UP000737171"/>
    </source>
</evidence>
<dbReference type="Pfam" id="PF04909">
    <property type="entry name" value="Amidohydro_2"/>
    <property type="match status" value="1"/>
</dbReference>
<dbReference type="InterPro" id="IPR052350">
    <property type="entry name" value="Metallo-dep_Lactonases"/>
</dbReference>
<dbReference type="InterPro" id="IPR032466">
    <property type="entry name" value="Metal_Hydrolase"/>
</dbReference>
<feature type="domain" description="Amidohydrolase-related" evidence="2">
    <location>
        <begin position="7"/>
        <end position="282"/>
    </location>
</feature>
<dbReference type="EMBL" id="JABRWJ010000013">
    <property type="protein sequence ID" value="NRF71690.1"/>
    <property type="molecule type" value="Genomic_DNA"/>
</dbReference>
<sequence>MSRTPRIDAHQHFWRLADRAGHWPPPALGAIHRDFTPGDFEPLRRAAGIDGTVVVQSMPSEQETRQLLGLPDRHDFILGVVGWVDLKAPEAPQRIAALAAHPKLKGLRPMLQDLDDDAWIADAAVDPSARAMCAHGLVFDALVLTRHLGALDAFAARHPGLAIVIDHGAKPPIARGEIEPWRRALAPLAARPNVHCKVSGLLTEAGEHRSAQALQPYVQALWTLFGAARLLWGSDWPVLRLAADYGAWLDMCELLFSTIAPELGDSQRAALFGGHAQRLYRLHDQAGHDRGPGCMR</sequence>
<evidence type="ECO:0000313" key="3">
    <source>
        <dbReference type="EMBL" id="NRF71690.1"/>
    </source>
</evidence>
<dbReference type="Gene3D" id="3.20.20.140">
    <property type="entry name" value="Metal-dependent hydrolases"/>
    <property type="match status" value="1"/>
</dbReference>